<accession>A0A5N6KBK3</accession>
<evidence type="ECO:0000313" key="2">
    <source>
        <dbReference type="EMBL" id="KAB8300555.1"/>
    </source>
</evidence>
<keyword evidence="3" id="KW-1185">Reference proteome</keyword>
<dbReference type="Proteomes" id="UP000326757">
    <property type="component" value="Unassembled WGS sequence"/>
</dbReference>
<dbReference type="EMBL" id="VIGI01000005">
    <property type="protein sequence ID" value="KAB8300555.1"/>
    <property type="molecule type" value="Genomic_DNA"/>
</dbReference>
<sequence>MPESNQPSFPTPAYINRGDASATLIDILHIDSQGSSTEPTIPQVVSLTHEIPEDQVLEIQPVDGQNAIDLTTSAASSGSSTAESIRTNSDKFVSKLEQVIQHLESTQEDRLIERLEVVFSRQMERDLRLSSSKRDARKPIKLKDAVGRRFNFPYHRCETWTGIEELIQAAFKHVDIIGSHVNQGHYNIISSAGEVILPQLWEYHVQPGLEISMSMWPISSPKPRVCQPPPVAPIHVIVDRLPGPPPCFHSHPPPRYNLDNYSIDSKKKKFRGLWQKVKGVFMIKKRTNYDSDSSESVADN</sequence>
<evidence type="ECO:0000259" key="1">
    <source>
        <dbReference type="Pfam" id="PF22893"/>
    </source>
</evidence>
<proteinExistence type="predicted"/>
<comment type="caution">
    <text evidence="2">The sequence shown here is derived from an EMBL/GenBank/DDBJ whole genome shotgun (WGS) entry which is preliminary data.</text>
</comment>
<reference evidence="2 3" key="1">
    <citation type="submission" date="2019-06" db="EMBL/GenBank/DDBJ databases">
        <title>Genome Sequence of the Brown Rot Fungal Pathogen Monilinia laxa.</title>
        <authorList>
            <person name="De Miccolis Angelini R.M."/>
            <person name="Landi L."/>
            <person name="Abate D."/>
            <person name="Pollastro S."/>
            <person name="Romanazzi G."/>
            <person name="Faretra F."/>
        </authorList>
    </citation>
    <scope>NUCLEOTIDE SEQUENCE [LARGE SCALE GENOMIC DNA]</scope>
    <source>
        <strain evidence="2 3">Mlax316</strain>
    </source>
</reference>
<feature type="domain" description="Ubiquitin-like" evidence="1">
    <location>
        <begin position="137"/>
        <end position="217"/>
    </location>
</feature>
<organism evidence="2 3">
    <name type="scientific">Monilinia laxa</name>
    <name type="common">Brown rot fungus</name>
    <name type="synonym">Sclerotinia laxa</name>
    <dbReference type="NCBI Taxonomy" id="61186"/>
    <lineage>
        <taxon>Eukaryota</taxon>
        <taxon>Fungi</taxon>
        <taxon>Dikarya</taxon>
        <taxon>Ascomycota</taxon>
        <taxon>Pezizomycotina</taxon>
        <taxon>Leotiomycetes</taxon>
        <taxon>Helotiales</taxon>
        <taxon>Sclerotiniaceae</taxon>
        <taxon>Monilinia</taxon>
    </lineage>
</organism>
<gene>
    <name evidence="2" type="ORF">EYC80_000714</name>
</gene>
<dbReference type="Pfam" id="PF22893">
    <property type="entry name" value="ULD_2"/>
    <property type="match status" value="1"/>
</dbReference>
<dbReference type="AlphaFoldDB" id="A0A5N6KBK3"/>
<evidence type="ECO:0000313" key="3">
    <source>
        <dbReference type="Proteomes" id="UP000326757"/>
    </source>
</evidence>
<dbReference type="InterPro" id="IPR054464">
    <property type="entry name" value="ULD_fung"/>
</dbReference>
<protein>
    <recommendedName>
        <fullName evidence="1">Ubiquitin-like domain-containing protein</fullName>
    </recommendedName>
</protein>
<dbReference type="OrthoDB" id="3045089at2759"/>
<name>A0A5N6KBK3_MONLA</name>